<dbReference type="SUPFAM" id="SSF111352">
    <property type="entry name" value="Ammonium transporter"/>
    <property type="match status" value="1"/>
</dbReference>
<dbReference type="Pfam" id="PF00909">
    <property type="entry name" value="Ammonium_transp"/>
    <property type="match status" value="1"/>
</dbReference>
<feature type="transmembrane region" description="Helical" evidence="5">
    <location>
        <begin position="49"/>
        <end position="69"/>
    </location>
</feature>
<sequence length="291" mass="31628">MADNWTSLGVSVAEDFDWLEQSYCRGQLVHCTTNGSDVSDEESFGATETIWIITSCILIFQMQTGFGLLEAGSVTAKSETNIMVKNSLDLVFGGITYWAFGFACSFGDSPGDNPFIGVGHYFLVVDEKRMGYVYALFLFQLSFATTSMTIVSGAMAERARLISYNIFSMCMTFIYAVPAHWMWAPNGFLLSLGVQDIAGCGPVHLVGGMTGLVATLMLGPRKGAFDGNRGTVPSPLKSILGMFMLWWGWLRFNSGSVYIVTADDQWRFAVIAGVNTIIASISGGVTSVICR</sequence>
<dbReference type="GO" id="GO:0008519">
    <property type="term" value="F:ammonium channel activity"/>
    <property type="evidence" value="ECO:0007669"/>
    <property type="project" value="InterPro"/>
</dbReference>
<organism evidence="7 8">
    <name type="scientific">Paralvinella palmiformis</name>
    <dbReference type="NCBI Taxonomy" id="53620"/>
    <lineage>
        <taxon>Eukaryota</taxon>
        <taxon>Metazoa</taxon>
        <taxon>Spiralia</taxon>
        <taxon>Lophotrochozoa</taxon>
        <taxon>Annelida</taxon>
        <taxon>Polychaeta</taxon>
        <taxon>Sedentaria</taxon>
        <taxon>Canalipalpata</taxon>
        <taxon>Terebellida</taxon>
        <taxon>Terebelliformia</taxon>
        <taxon>Alvinellidae</taxon>
        <taxon>Paralvinella</taxon>
    </lineage>
</organism>
<feature type="domain" description="Ammonium transporter AmtB-like" evidence="6">
    <location>
        <begin position="51"/>
        <end position="290"/>
    </location>
</feature>
<feature type="transmembrane region" description="Helical" evidence="5">
    <location>
        <begin position="239"/>
        <end position="260"/>
    </location>
</feature>
<evidence type="ECO:0000313" key="7">
    <source>
        <dbReference type="EMBL" id="KAK2155896.1"/>
    </source>
</evidence>
<gene>
    <name evidence="7" type="ORF">LSH36_228g05011</name>
</gene>
<dbReference type="EMBL" id="JAODUP010000228">
    <property type="protein sequence ID" value="KAK2155896.1"/>
    <property type="molecule type" value="Genomic_DNA"/>
</dbReference>
<dbReference type="InterPro" id="IPR024041">
    <property type="entry name" value="NH4_transpt_AmtB-like_dom"/>
</dbReference>
<dbReference type="PANTHER" id="PTHR11730">
    <property type="entry name" value="AMMONIUM TRANSPORTER"/>
    <property type="match status" value="1"/>
</dbReference>
<dbReference type="Gene3D" id="1.10.3430.10">
    <property type="entry name" value="Ammonium transporter AmtB like domains"/>
    <property type="match status" value="1"/>
</dbReference>
<evidence type="ECO:0000256" key="5">
    <source>
        <dbReference type="SAM" id="Phobius"/>
    </source>
</evidence>
<accession>A0AAD9JML7</accession>
<dbReference type="InterPro" id="IPR029020">
    <property type="entry name" value="Ammonium/urea_transptr"/>
</dbReference>
<keyword evidence="2 5" id="KW-0812">Transmembrane</keyword>
<evidence type="ECO:0000256" key="3">
    <source>
        <dbReference type="ARBA" id="ARBA00022989"/>
    </source>
</evidence>
<dbReference type="AlphaFoldDB" id="A0AAD9JML7"/>
<evidence type="ECO:0000259" key="6">
    <source>
        <dbReference type="Pfam" id="PF00909"/>
    </source>
</evidence>
<dbReference type="Proteomes" id="UP001208570">
    <property type="component" value="Unassembled WGS sequence"/>
</dbReference>
<keyword evidence="8" id="KW-1185">Reference proteome</keyword>
<evidence type="ECO:0000256" key="1">
    <source>
        <dbReference type="ARBA" id="ARBA00004141"/>
    </source>
</evidence>
<evidence type="ECO:0000256" key="4">
    <source>
        <dbReference type="ARBA" id="ARBA00023136"/>
    </source>
</evidence>
<keyword evidence="4 5" id="KW-0472">Membrane</keyword>
<feature type="transmembrane region" description="Helical" evidence="5">
    <location>
        <begin position="161"/>
        <end position="181"/>
    </location>
</feature>
<name>A0AAD9JML7_9ANNE</name>
<dbReference type="PANTHER" id="PTHR11730:SF58">
    <property type="entry name" value="AMMONIUM TRANSPORTER"/>
    <property type="match status" value="1"/>
</dbReference>
<proteinExistence type="predicted"/>
<evidence type="ECO:0000313" key="8">
    <source>
        <dbReference type="Proteomes" id="UP001208570"/>
    </source>
</evidence>
<comment type="subcellular location">
    <subcellularLocation>
        <location evidence="1">Membrane</location>
        <topology evidence="1">Multi-pass membrane protein</topology>
    </subcellularLocation>
</comment>
<feature type="transmembrane region" description="Helical" evidence="5">
    <location>
        <begin position="131"/>
        <end position="154"/>
    </location>
</feature>
<dbReference type="GO" id="GO:0097272">
    <property type="term" value="P:ammonium homeostasis"/>
    <property type="evidence" value="ECO:0007669"/>
    <property type="project" value="TreeGrafter"/>
</dbReference>
<feature type="transmembrane region" description="Helical" evidence="5">
    <location>
        <begin position="90"/>
        <end position="111"/>
    </location>
</feature>
<comment type="caution">
    <text evidence="7">The sequence shown here is derived from an EMBL/GenBank/DDBJ whole genome shotgun (WGS) entry which is preliminary data.</text>
</comment>
<feature type="transmembrane region" description="Helical" evidence="5">
    <location>
        <begin position="266"/>
        <end position="290"/>
    </location>
</feature>
<feature type="transmembrane region" description="Helical" evidence="5">
    <location>
        <begin position="201"/>
        <end position="219"/>
    </location>
</feature>
<keyword evidence="3 5" id="KW-1133">Transmembrane helix</keyword>
<protein>
    <recommendedName>
        <fullName evidence="6">Ammonium transporter AmtB-like domain-containing protein</fullName>
    </recommendedName>
</protein>
<evidence type="ECO:0000256" key="2">
    <source>
        <dbReference type="ARBA" id="ARBA00022692"/>
    </source>
</evidence>
<dbReference type="GO" id="GO:0005886">
    <property type="term" value="C:plasma membrane"/>
    <property type="evidence" value="ECO:0007669"/>
    <property type="project" value="TreeGrafter"/>
</dbReference>
<reference evidence="7" key="1">
    <citation type="journal article" date="2023" name="Mol. Biol. Evol.">
        <title>Third-Generation Sequencing Reveals the Adaptive Role of the Epigenome in Three Deep-Sea Polychaetes.</title>
        <authorList>
            <person name="Perez M."/>
            <person name="Aroh O."/>
            <person name="Sun Y."/>
            <person name="Lan Y."/>
            <person name="Juniper S.K."/>
            <person name="Young C.R."/>
            <person name="Angers B."/>
            <person name="Qian P.Y."/>
        </authorList>
    </citation>
    <scope>NUCLEOTIDE SEQUENCE</scope>
    <source>
        <strain evidence="7">P08H-3</strain>
    </source>
</reference>